<keyword evidence="1" id="KW-0812">Transmembrane</keyword>
<proteinExistence type="predicted"/>
<name>X6N3K3_RETFI</name>
<evidence type="ECO:0000313" key="2">
    <source>
        <dbReference type="EMBL" id="ETO20661.1"/>
    </source>
</evidence>
<keyword evidence="1" id="KW-1133">Transmembrane helix</keyword>
<accession>X6N3K3</accession>
<comment type="caution">
    <text evidence="2">The sequence shown here is derived from an EMBL/GenBank/DDBJ whole genome shotgun (WGS) entry which is preliminary data.</text>
</comment>
<dbReference type="AlphaFoldDB" id="X6N3K3"/>
<sequence>MEKLQKLFNVIITFNVTILEHANEPELILLANTRKKLLQDNGQTHHEDWDFFLFLCLSLVFYISCSLATKKLIIWQNCQGSTVFKVVFKTPAKNFVFLE</sequence>
<organism evidence="2 3">
    <name type="scientific">Reticulomyxa filosa</name>
    <dbReference type="NCBI Taxonomy" id="46433"/>
    <lineage>
        <taxon>Eukaryota</taxon>
        <taxon>Sar</taxon>
        <taxon>Rhizaria</taxon>
        <taxon>Retaria</taxon>
        <taxon>Foraminifera</taxon>
        <taxon>Monothalamids</taxon>
        <taxon>Reticulomyxidae</taxon>
        <taxon>Reticulomyxa</taxon>
    </lineage>
</organism>
<dbReference type="Proteomes" id="UP000023152">
    <property type="component" value="Unassembled WGS sequence"/>
</dbReference>
<reference evidence="2 3" key="1">
    <citation type="journal article" date="2013" name="Curr. Biol.">
        <title>The Genome of the Foraminiferan Reticulomyxa filosa.</title>
        <authorList>
            <person name="Glockner G."/>
            <person name="Hulsmann N."/>
            <person name="Schleicher M."/>
            <person name="Noegel A.A."/>
            <person name="Eichinger L."/>
            <person name="Gallinger C."/>
            <person name="Pawlowski J."/>
            <person name="Sierra R."/>
            <person name="Euteneuer U."/>
            <person name="Pillet L."/>
            <person name="Moustafa A."/>
            <person name="Platzer M."/>
            <person name="Groth M."/>
            <person name="Szafranski K."/>
            <person name="Schliwa M."/>
        </authorList>
    </citation>
    <scope>NUCLEOTIDE SEQUENCE [LARGE SCALE GENOMIC DNA]</scope>
</reference>
<protein>
    <submittedName>
        <fullName evidence="2">Uncharacterized protein</fullName>
    </submittedName>
</protein>
<dbReference type="EMBL" id="ASPP01012384">
    <property type="protein sequence ID" value="ETO20661.1"/>
    <property type="molecule type" value="Genomic_DNA"/>
</dbReference>
<gene>
    <name evidence="2" type="ORF">RFI_16556</name>
</gene>
<evidence type="ECO:0000313" key="3">
    <source>
        <dbReference type="Proteomes" id="UP000023152"/>
    </source>
</evidence>
<evidence type="ECO:0000256" key="1">
    <source>
        <dbReference type="SAM" id="Phobius"/>
    </source>
</evidence>
<keyword evidence="3" id="KW-1185">Reference proteome</keyword>
<feature type="transmembrane region" description="Helical" evidence="1">
    <location>
        <begin position="51"/>
        <end position="69"/>
    </location>
</feature>
<keyword evidence="1" id="KW-0472">Membrane</keyword>